<organism evidence="1 2">
    <name type="scientific">Cardiocondyla obscurior</name>
    <dbReference type="NCBI Taxonomy" id="286306"/>
    <lineage>
        <taxon>Eukaryota</taxon>
        <taxon>Metazoa</taxon>
        <taxon>Ecdysozoa</taxon>
        <taxon>Arthropoda</taxon>
        <taxon>Hexapoda</taxon>
        <taxon>Insecta</taxon>
        <taxon>Pterygota</taxon>
        <taxon>Neoptera</taxon>
        <taxon>Endopterygota</taxon>
        <taxon>Hymenoptera</taxon>
        <taxon>Apocrita</taxon>
        <taxon>Aculeata</taxon>
        <taxon>Formicoidea</taxon>
        <taxon>Formicidae</taxon>
        <taxon>Myrmicinae</taxon>
        <taxon>Cardiocondyla</taxon>
    </lineage>
</organism>
<proteinExistence type="predicted"/>
<keyword evidence="2" id="KW-1185">Reference proteome</keyword>
<dbReference type="Proteomes" id="UP001430953">
    <property type="component" value="Unassembled WGS sequence"/>
</dbReference>
<accession>A0AAW2EZX4</accession>
<comment type="caution">
    <text evidence="1">The sequence shown here is derived from an EMBL/GenBank/DDBJ whole genome shotgun (WGS) entry which is preliminary data.</text>
</comment>
<sequence length="118" mass="13458">MDFSNLVHPLYPAINVFILCATELRNLLGYYNQPGKLLHHQLILPFHHPLVLLLHFFHKSRHQTLASTVMPVRRSLSMVSSTSSIVIVNFDGIRLADVFFTGDCRLRGLLLLYSVSKD</sequence>
<reference evidence="1 2" key="1">
    <citation type="submission" date="2023-03" db="EMBL/GenBank/DDBJ databases">
        <title>High recombination rates correlate with genetic variation in Cardiocondyla obscurior ants.</title>
        <authorList>
            <person name="Errbii M."/>
        </authorList>
    </citation>
    <scope>NUCLEOTIDE SEQUENCE [LARGE SCALE GENOMIC DNA]</scope>
    <source>
        <strain evidence="1">Alpha-2009</strain>
        <tissue evidence="1">Whole body</tissue>
    </source>
</reference>
<protein>
    <submittedName>
        <fullName evidence="1">Uncharacterized protein</fullName>
    </submittedName>
</protein>
<evidence type="ECO:0000313" key="1">
    <source>
        <dbReference type="EMBL" id="KAL0108677.1"/>
    </source>
</evidence>
<dbReference type="AlphaFoldDB" id="A0AAW2EZX4"/>
<dbReference type="EMBL" id="JADYXP020000016">
    <property type="protein sequence ID" value="KAL0108677.1"/>
    <property type="molecule type" value="Genomic_DNA"/>
</dbReference>
<gene>
    <name evidence="1" type="ORF">PUN28_015273</name>
</gene>
<name>A0AAW2EZX4_9HYME</name>
<evidence type="ECO:0000313" key="2">
    <source>
        <dbReference type="Proteomes" id="UP001430953"/>
    </source>
</evidence>